<evidence type="ECO:0000313" key="3">
    <source>
        <dbReference type="EMBL" id="MFC7441587.1"/>
    </source>
</evidence>
<dbReference type="Pfam" id="PF01882">
    <property type="entry name" value="DUF58"/>
    <property type="match status" value="1"/>
</dbReference>
<accession>A0ABW2RLK8</accession>
<evidence type="ECO:0000256" key="1">
    <source>
        <dbReference type="SAM" id="Phobius"/>
    </source>
</evidence>
<dbReference type="Proteomes" id="UP001596500">
    <property type="component" value="Unassembled WGS sequence"/>
</dbReference>
<sequence length="390" mass="44841">MRQNKGWWMLVALSVGWGGLYWWYGGKVTGFFFYMFLGLAGYAGIGSFMGLRGVRVQRALSTQRCVAGDRLEVKLTVERTGWMPWVDVMIYDLYTPAQASSKEQKGFLLTSSREQTESYSVYHARRGRYRFHGIQCRVGDVFGFMEREVVHPQQETVVVYPRFPSLTVPLFPFSQGRRMNMRHQQEDASVVTGLRPYQPGDRLQEIDWKSSARGQGLKVKKRVDNQATEQVVILLDQRAEAYCGLPDDVFEWGVSAVASLSHEWLHNHLPVTVAFTGAIPHVMKAESVQPHFFSLMDRLVDVKADGEGGLMAWRGLSFPIRSTLVAITPQPDEGFLRLMMEWRRHREVIVLQLAWRQHGQIKRDAPIPIWDVWIEGQEWQVGRRGWHGQV</sequence>
<comment type="caution">
    <text evidence="3">The sequence shown here is derived from an EMBL/GenBank/DDBJ whole genome shotgun (WGS) entry which is preliminary data.</text>
</comment>
<dbReference type="EMBL" id="JBHTBW010000031">
    <property type="protein sequence ID" value="MFC7441587.1"/>
    <property type="molecule type" value="Genomic_DNA"/>
</dbReference>
<reference evidence="4" key="1">
    <citation type="journal article" date="2019" name="Int. J. Syst. Evol. Microbiol.">
        <title>The Global Catalogue of Microorganisms (GCM) 10K type strain sequencing project: providing services to taxonomists for standard genome sequencing and annotation.</title>
        <authorList>
            <consortium name="The Broad Institute Genomics Platform"/>
            <consortium name="The Broad Institute Genome Sequencing Center for Infectious Disease"/>
            <person name="Wu L."/>
            <person name="Ma J."/>
        </authorList>
    </citation>
    <scope>NUCLEOTIDE SEQUENCE [LARGE SCALE GENOMIC DNA]</scope>
    <source>
        <strain evidence="4">CGMCC 1.12942</strain>
    </source>
</reference>
<gene>
    <name evidence="3" type="ORF">ACFQNG_10555</name>
</gene>
<keyword evidence="4" id="KW-1185">Reference proteome</keyword>
<proteinExistence type="predicted"/>
<organism evidence="3 4">
    <name type="scientific">Laceyella putida</name>
    <dbReference type="NCBI Taxonomy" id="110101"/>
    <lineage>
        <taxon>Bacteria</taxon>
        <taxon>Bacillati</taxon>
        <taxon>Bacillota</taxon>
        <taxon>Bacilli</taxon>
        <taxon>Bacillales</taxon>
        <taxon>Thermoactinomycetaceae</taxon>
        <taxon>Laceyella</taxon>
    </lineage>
</organism>
<dbReference type="RefSeq" id="WP_379864887.1">
    <property type="nucleotide sequence ID" value="NZ_JBHTBW010000031.1"/>
</dbReference>
<feature type="transmembrane region" description="Helical" evidence="1">
    <location>
        <begin position="31"/>
        <end position="51"/>
    </location>
</feature>
<dbReference type="PANTHER" id="PTHR34351">
    <property type="entry name" value="SLR1927 PROTEIN-RELATED"/>
    <property type="match status" value="1"/>
</dbReference>
<keyword evidence="1" id="KW-0472">Membrane</keyword>
<protein>
    <submittedName>
        <fullName evidence="3">DUF58 domain-containing protein</fullName>
    </submittedName>
</protein>
<evidence type="ECO:0000313" key="4">
    <source>
        <dbReference type="Proteomes" id="UP001596500"/>
    </source>
</evidence>
<keyword evidence="1" id="KW-1133">Transmembrane helix</keyword>
<dbReference type="PANTHER" id="PTHR34351:SF2">
    <property type="entry name" value="DUF58 DOMAIN-CONTAINING PROTEIN"/>
    <property type="match status" value="1"/>
</dbReference>
<dbReference type="InterPro" id="IPR002881">
    <property type="entry name" value="DUF58"/>
</dbReference>
<evidence type="ECO:0000259" key="2">
    <source>
        <dbReference type="Pfam" id="PF01882"/>
    </source>
</evidence>
<feature type="domain" description="DUF58" evidence="2">
    <location>
        <begin position="194"/>
        <end position="271"/>
    </location>
</feature>
<feature type="transmembrane region" description="Helical" evidence="1">
    <location>
        <begin position="7"/>
        <end position="25"/>
    </location>
</feature>
<keyword evidence="1" id="KW-0812">Transmembrane</keyword>
<name>A0ABW2RLK8_9BACL</name>